<evidence type="ECO:0000256" key="4">
    <source>
        <dbReference type="ARBA" id="ARBA00022840"/>
    </source>
</evidence>
<evidence type="ECO:0000256" key="3">
    <source>
        <dbReference type="ARBA" id="ARBA00022806"/>
    </source>
</evidence>
<dbReference type="GO" id="GO:0016787">
    <property type="term" value="F:hydrolase activity"/>
    <property type="evidence" value="ECO:0007669"/>
    <property type="project" value="UniProtKB-UniRule"/>
</dbReference>
<dbReference type="InterPro" id="IPR014016">
    <property type="entry name" value="UvrD-like_ATP-bd"/>
</dbReference>
<proteinExistence type="predicted"/>
<dbReference type="GO" id="GO:0005524">
    <property type="term" value="F:ATP binding"/>
    <property type="evidence" value="ECO:0007669"/>
    <property type="project" value="UniProtKB-UniRule"/>
</dbReference>
<evidence type="ECO:0000313" key="7">
    <source>
        <dbReference type="EMBL" id="RCG31803.1"/>
    </source>
</evidence>
<comment type="caution">
    <text evidence="7">The sequence shown here is derived from an EMBL/GenBank/DDBJ whole genome shotgun (WGS) entry which is preliminary data.</text>
</comment>
<evidence type="ECO:0000313" key="8">
    <source>
        <dbReference type="Proteomes" id="UP000253094"/>
    </source>
</evidence>
<keyword evidence="2 5" id="KW-0378">Hydrolase</keyword>
<dbReference type="SUPFAM" id="SSF52540">
    <property type="entry name" value="P-loop containing nucleoside triphosphate hydrolases"/>
    <property type="match status" value="1"/>
</dbReference>
<evidence type="ECO:0000256" key="5">
    <source>
        <dbReference type="PROSITE-ProRule" id="PRU00560"/>
    </source>
</evidence>
<keyword evidence="4 5" id="KW-0067">ATP-binding</keyword>
<dbReference type="Pfam" id="PF13538">
    <property type="entry name" value="UvrD_C_2"/>
    <property type="match status" value="1"/>
</dbReference>
<feature type="domain" description="UvrD-like helicase ATP-binding" evidence="6">
    <location>
        <begin position="192"/>
        <end position="616"/>
    </location>
</feature>
<keyword evidence="1 5" id="KW-0547">Nucleotide-binding</keyword>
<keyword evidence="8" id="KW-1185">Reference proteome</keyword>
<dbReference type="PANTHER" id="PTHR11070">
    <property type="entry name" value="UVRD / RECB / PCRA DNA HELICASE FAMILY MEMBER"/>
    <property type="match status" value="1"/>
</dbReference>
<organism evidence="7 8">
    <name type="scientific">Sphaerisporangium album</name>
    <dbReference type="NCBI Taxonomy" id="509200"/>
    <lineage>
        <taxon>Bacteria</taxon>
        <taxon>Bacillati</taxon>
        <taxon>Actinomycetota</taxon>
        <taxon>Actinomycetes</taxon>
        <taxon>Streptosporangiales</taxon>
        <taxon>Streptosporangiaceae</taxon>
        <taxon>Sphaerisporangium</taxon>
    </lineage>
</organism>
<dbReference type="GO" id="GO:0003677">
    <property type="term" value="F:DNA binding"/>
    <property type="evidence" value="ECO:0007669"/>
    <property type="project" value="InterPro"/>
</dbReference>
<dbReference type="AlphaFoldDB" id="A0A367FN31"/>
<dbReference type="InterPro" id="IPR027417">
    <property type="entry name" value="P-loop_NTPase"/>
</dbReference>
<dbReference type="OrthoDB" id="9787585at2"/>
<keyword evidence="3 5" id="KW-0347">Helicase</keyword>
<name>A0A367FN31_9ACTN</name>
<dbReference type="InterPro" id="IPR027785">
    <property type="entry name" value="UvrD-like_helicase_C"/>
</dbReference>
<evidence type="ECO:0000259" key="6">
    <source>
        <dbReference type="PROSITE" id="PS51198"/>
    </source>
</evidence>
<dbReference type="GO" id="GO:0000725">
    <property type="term" value="P:recombinational repair"/>
    <property type="evidence" value="ECO:0007669"/>
    <property type="project" value="TreeGrafter"/>
</dbReference>
<feature type="binding site" evidence="5">
    <location>
        <begin position="213"/>
        <end position="220"/>
    </location>
    <ligand>
        <name>ATP</name>
        <dbReference type="ChEBI" id="CHEBI:30616"/>
    </ligand>
</feature>
<gene>
    <name evidence="7" type="ORF">DQ384_09755</name>
</gene>
<sequence length="775" mass="84839">MEHRASESTRDSARAEALRAEQSYVTMLYDRLDVVRERAEAALRAEHGRGAQGGTRQARVERDVSAGEYARRVARLSSIERGLCFGRLDDDEGETYYIGRAGLRDERDELVLVDWRTPAARPFYTATPSDPGPLVRRRHLHTRGRTVVRIDDEVFDLGRMSEPDRRALVGEAALMAALRRGRTGRMGDVVATIQTEQDQVIRSGLPGALVVQGAPGTGKTVAALHRAAYLLYAHRDTLERRGVLVIGPNTLFLRYIGQVLPSLGETDVVLTTVGELYPGVRATARDTPEAEVVKGDTRMAEVIAAAVRDRRRVPDGDLEVAVPVKTSVRGGVEVVVERMTLRVDHATCARARDRAQAVRNPHNVARKLFVDSALTALALDEARQLDRPMDEEDLRYARQALWRTAEVREALDALWPLLTPERLVAELLSDADRLRAASYGPGGEVLLTPEQQGALLRPPGSPWTTGDVPLLDEAAELLGEDDSAARAAEREALRRRREERSYARGVLEINELTEMMDARALAERTPSGGPAPTTAERAAADREWVYGHVIVDEAQELSAMAWRTVMRRIPTRSLTVVGDVAQTGSAAGARSWAEMLDPYVKGRWREARLLVNYRTPAEIMEVAADVLKAVDPSQRPPVSVRDGEAPPRAVRADRADLATVLPALVRSELEEITGLGEGRLAVLTPDARHGEIAALLPGSASALTAEALDSPSVVLTVTQSKGLEFDGVIVLAPDEILAQGPKGGQDLYVAITRATRRLTVVHENALPPMLARLRR</sequence>
<dbReference type="PROSITE" id="PS51198">
    <property type="entry name" value="UVRD_HELICASE_ATP_BIND"/>
    <property type="match status" value="1"/>
</dbReference>
<accession>A0A367FN31</accession>
<protein>
    <submittedName>
        <fullName evidence="7">Helicase</fullName>
    </submittedName>
</protein>
<dbReference type="GO" id="GO:0043138">
    <property type="term" value="F:3'-5' DNA helicase activity"/>
    <property type="evidence" value="ECO:0007669"/>
    <property type="project" value="TreeGrafter"/>
</dbReference>
<dbReference type="EMBL" id="QOIL01000004">
    <property type="protein sequence ID" value="RCG31803.1"/>
    <property type="molecule type" value="Genomic_DNA"/>
</dbReference>
<dbReference type="RefSeq" id="WP_114028373.1">
    <property type="nucleotide sequence ID" value="NZ_QOIL01000004.1"/>
</dbReference>
<evidence type="ECO:0000256" key="1">
    <source>
        <dbReference type="ARBA" id="ARBA00022741"/>
    </source>
</evidence>
<evidence type="ECO:0000256" key="2">
    <source>
        <dbReference type="ARBA" id="ARBA00022801"/>
    </source>
</evidence>
<dbReference type="Proteomes" id="UP000253094">
    <property type="component" value="Unassembled WGS sequence"/>
</dbReference>
<reference evidence="7 8" key="1">
    <citation type="submission" date="2018-06" db="EMBL/GenBank/DDBJ databases">
        <title>Sphaerisporangium craniellae sp. nov., isolated from a marine sponge in the South China Sea.</title>
        <authorList>
            <person name="Li L."/>
        </authorList>
    </citation>
    <scope>NUCLEOTIDE SEQUENCE [LARGE SCALE GENOMIC DNA]</scope>
    <source>
        <strain evidence="7 8">CCTCC AA 208026</strain>
    </source>
</reference>
<dbReference type="Gene3D" id="3.40.50.300">
    <property type="entry name" value="P-loop containing nucleotide triphosphate hydrolases"/>
    <property type="match status" value="2"/>
</dbReference>
<dbReference type="InterPro" id="IPR000212">
    <property type="entry name" value="DNA_helicase_UvrD/REP"/>
</dbReference>
<dbReference type="PANTHER" id="PTHR11070:SF45">
    <property type="entry name" value="DNA 3'-5' HELICASE"/>
    <property type="match status" value="1"/>
</dbReference>
<dbReference type="GO" id="GO:0005829">
    <property type="term" value="C:cytosol"/>
    <property type="evidence" value="ECO:0007669"/>
    <property type="project" value="TreeGrafter"/>
</dbReference>